<name>A0A8X6TL08_NEPPI</name>
<accession>A0A8X6TL08</accession>
<evidence type="ECO:0000313" key="1">
    <source>
        <dbReference type="EMBL" id="GFT22087.1"/>
    </source>
</evidence>
<proteinExistence type="predicted"/>
<reference evidence="1" key="1">
    <citation type="submission" date="2020-08" db="EMBL/GenBank/DDBJ databases">
        <title>Multicomponent nature underlies the extraordinary mechanical properties of spider dragline silk.</title>
        <authorList>
            <person name="Kono N."/>
            <person name="Nakamura H."/>
            <person name="Mori M."/>
            <person name="Yoshida Y."/>
            <person name="Ohtoshi R."/>
            <person name="Malay A.D."/>
            <person name="Moran D.A.P."/>
            <person name="Tomita M."/>
            <person name="Numata K."/>
            <person name="Arakawa K."/>
        </authorList>
    </citation>
    <scope>NUCLEOTIDE SEQUENCE</scope>
</reference>
<evidence type="ECO:0000313" key="2">
    <source>
        <dbReference type="Proteomes" id="UP000887013"/>
    </source>
</evidence>
<gene>
    <name evidence="1" type="ORF">NPIL_681021</name>
</gene>
<keyword evidence="2" id="KW-1185">Reference proteome</keyword>
<dbReference type="EMBL" id="BMAW01011124">
    <property type="protein sequence ID" value="GFT22087.1"/>
    <property type="molecule type" value="Genomic_DNA"/>
</dbReference>
<dbReference type="AlphaFoldDB" id="A0A8X6TL08"/>
<dbReference type="Proteomes" id="UP000887013">
    <property type="component" value="Unassembled WGS sequence"/>
</dbReference>
<protein>
    <submittedName>
        <fullName evidence="1">Uncharacterized protein</fullName>
    </submittedName>
</protein>
<comment type="caution">
    <text evidence="1">The sequence shown here is derived from an EMBL/GenBank/DDBJ whole genome shotgun (WGS) entry which is preliminary data.</text>
</comment>
<sequence length="106" mass="12280">MLTKNEKWIKEGYKERLKPQISFIVKYREMLTDIDKGDSIDCLNILVSPLEYMIADHYLTLDDLTKKDNYDAILRATAIVLIEENYPELGSICNTLGIEKLVIKVK</sequence>
<organism evidence="1 2">
    <name type="scientific">Nephila pilipes</name>
    <name type="common">Giant wood spider</name>
    <name type="synonym">Nephila maculata</name>
    <dbReference type="NCBI Taxonomy" id="299642"/>
    <lineage>
        <taxon>Eukaryota</taxon>
        <taxon>Metazoa</taxon>
        <taxon>Ecdysozoa</taxon>
        <taxon>Arthropoda</taxon>
        <taxon>Chelicerata</taxon>
        <taxon>Arachnida</taxon>
        <taxon>Araneae</taxon>
        <taxon>Araneomorphae</taxon>
        <taxon>Entelegynae</taxon>
        <taxon>Araneoidea</taxon>
        <taxon>Nephilidae</taxon>
        <taxon>Nephila</taxon>
    </lineage>
</organism>